<sequence>MRNYQQDYQNQSFNNQGGFVPMNSSPGRYDPKYTPPHPQQSYEYAPQYATDVEDQRQADKRKTWVMAGGCLLCLLILIIIGIICAIVLPRVGGPEQVCQVCPSVCEAIIDIFYLQDPDDWKVFPF</sequence>
<name>A0AC34QKZ2_9BILA</name>
<reference evidence="2" key="1">
    <citation type="submission" date="2022-11" db="UniProtKB">
        <authorList>
            <consortium name="WormBaseParasite"/>
        </authorList>
    </citation>
    <scope>IDENTIFICATION</scope>
</reference>
<organism evidence="1 2">
    <name type="scientific">Panagrolaimus sp. JU765</name>
    <dbReference type="NCBI Taxonomy" id="591449"/>
    <lineage>
        <taxon>Eukaryota</taxon>
        <taxon>Metazoa</taxon>
        <taxon>Ecdysozoa</taxon>
        <taxon>Nematoda</taxon>
        <taxon>Chromadorea</taxon>
        <taxon>Rhabditida</taxon>
        <taxon>Tylenchina</taxon>
        <taxon>Panagrolaimomorpha</taxon>
        <taxon>Panagrolaimoidea</taxon>
        <taxon>Panagrolaimidae</taxon>
        <taxon>Panagrolaimus</taxon>
    </lineage>
</organism>
<dbReference type="WBParaSite" id="JU765_v2.g17300.t1">
    <property type="protein sequence ID" value="JU765_v2.g17300.t1"/>
    <property type="gene ID" value="JU765_v2.g17300"/>
</dbReference>
<evidence type="ECO:0000313" key="2">
    <source>
        <dbReference type="WBParaSite" id="JU765_v2.g17300.t1"/>
    </source>
</evidence>
<protein>
    <submittedName>
        <fullName evidence="2">LITAF domain-containing protein</fullName>
    </submittedName>
</protein>
<dbReference type="Proteomes" id="UP000887576">
    <property type="component" value="Unplaced"/>
</dbReference>
<evidence type="ECO:0000313" key="1">
    <source>
        <dbReference type="Proteomes" id="UP000887576"/>
    </source>
</evidence>
<proteinExistence type="predicted"/>
<accession>A0AC34QKZ2</accession>